<dbReference type="AlphaFoldDB" id="A0A1F4XLV1"/>
<dbReference type="InterPro" id="IPR028081">
    <property type="entry name" value="Leu-bd"/>
</dbReference>
<name>A0A1F4XLV1_9BACT</name>
<comment type="caution">
    <text evidence="4">The sequence shown here is derived from an EMBL/GenBank/DDBJ whole genome shotgun (WGS) entry which is preliminary data.</text>
</comment>
<evidence type="ECO:0000256" key="2">
    <source>
        <dbReference type="ARBA" id="ARBA00022729"/>
    </source>
</evidence>
<dbReference type="SUPFAM" id="SSF53822">
    <property type="entry name" value="Periplasmic binding protein-like I"/>
    <property type="match status" value="1"/>
</dbReference>
<accession>A0A1F4XLV1</accession>
<gene>
    <name evidence="4" type="ORF">A2788_01885</name>
</gene>
<evidence type="ECO:0000313" key="5">
    <source>
        <dbReference type="Proteomes" id="UP000177521"/>
    </source>
</evidence>
<dbReference type="Gene3D" id="3.40.50.2300">
    <property type="match status" value="2"/>
</dbReference>
<dbReference type="Pfam" id="PF13458">
    <property type="entry name" value="Peripla_BP_6"/>
    <property type="match status" value="1"/>
</dbReference>
<dbReference type="Proteomes" id="UP000177521">
    <property type="component" value="Unassembled WGS sequence"/>
</dbReference>
<proteinExistence type="inferred from homology"/>
<evidence type="ECO:0000313" key="4">
    <source>
        <dbReference type="EMBL" id="OGC82627.1"/>
    </source>
</evidence>
<dbReference type="PANTHER" id="PTHR30483">
    <property type="entry name" value="LEUCINE-SPECIFIC-BINDING PROTEIN"/>
    <property type="match status" value="1"/>
</dbReference>
<dbReference type="CDD" id="cd19984">
    <property type="entry name" value="PBP1_ABC_ligand_binding-like"/>
    <property type="match status" value="1"/>
</dbReference>
<dbReference type="InterPro" id="IPR051010">
    <property type="entry name" value="BCAA_transport"/>
</dbReference>
<evidence type="ECO:0000256" key="1">
    <source>
        <dbReference type="ARBA" id="ARBA00010062"/>
    </source>
</evidence>
<organism evidence="4 5">
    <name type="scientific">Candidatus Abawacabacteria bacterium RIFCSPHIGHO2_01_FULL_46_8</name>
    <dbReference type="NCBI Taxonomy" id="1817815"/>
    <lineage>
        <taxon>Bacteria</taxon>
        <taxon>Candidatus Abawacaibacteriota</taxon>
    </lineage>
</organism>
<comment type="similarity">
    <text evidence="1">Belongs to the leucine-binding protein family.</text>
</comment>
<dbReference type="PANTHER" id="PTHR30483:SF6">
    <property type="entry name" value="PERIPLASMIC BINDING PROTEIN OF ABC TRANSPORTER FOR NATURAL AMINO ACIDS"/>
    <property type="match status" value="1"/>
</dbReference>
<evidence type="ECO:0000259" key="3">
    <source>
        <dbReference type="Pfam" id="PF13458"/>
    </source>
</evidence>
<protein>
    <recommendedName>
        <fullName evidence="3">Leucine-binding protein domain-containing protein</fullName>
    </recommendedName>
</protein>
<reference evidence="4 5" key="1">
    <citation type="journal article" date="2016" name="Nat. Commun.">
        <title>Thousands of microbial genomes shed light on interconnected biogeochemical processes in an aquifer system.</title>
        <authorList>
            <person name="Anantharaman K."/>
            <person name="Brown C.T."/>
            <person name="Hug L.A."/>
            <person name="Sharon I."/>
            <person name="Castelle C.J."/>
            <person name="Probst A.J."/>
            <person name="Thomas B.C."/>
            <person name="Singh A."/>
            <person name="Wilkins M.J."/>
            <person name="Karaoz U."/>
            <person name="Brodie E.L."/>
            <person name="Williams K.H."/>
            <person name="Hubbard S.S."/>
            <person name="Banfield J.F."/>
        </authorList>
    </citation>
    <scope>NUCLEOTIDE SEQUENCE [LARGE SCALE GENOMIC DNA]</scope>
</reference>
<dbReference type="EMBL" id="MEWS01000014">
    <property type="protein sequence ID" value="OGC82627.1"/>
    <property type="molecule type" value="Genomic_DNA"/>
</dbReference>
<sequence length="375" mass="41627">MKRNSSKIVIGLIVVALLAWSIYGGLSQEEKTTSTDKVKVGAILPLTGELGLLGTQMQRGMELALADNQDVGIELVYEDDQSFDNRQAVTAVNKLINVDKVSLVLNSVVNTIKAIGPVLNQSQVPGVVFWDNNKELFAQGEYVFGMGFSTEQAGQDMADFAYNKLGARHVAVITILDEWSEMISREFIDKFTALGGKIDSQDKVQIEQADFRTQISRVKRADSDAIYFPLLPQTINHLVKQAREMGYEGEYLSADGFSDFNIEVLGEAAEGIYLTQLWLEDQSFLDKYKDRYKEDVNPLNLAFSAISYDAVKVAVDMVKYLRINNISVTPQAIKDNLVGFKSSGVTGNTEFSAEQTVSKRELIYKIKEGTLQLAN</sequence>
<keyword evidence="2" id="KW-0732">Signal</keyword>
<feature type="domain" description="Leucine-binding protein" evidence="3">
    <location>
        <begin position="37"/>
        <end position="354"/>
    </location>
</feature>
<dbReference type="InterPro" id="IPR028082">
    <property type="entry name" value="Peripla_BP_I"/>
</dbReference>